<organism evidence="1 2">
    <name type="scientific">Nepenthes gracilis</name>
    <name type="common">Slender pitcher plant</name>
    <dbReference type="NCBI Taxonomy" id="150966"/>
    <lineage>
        <taxon>Eukaryota</taxon>
        <taxon>Viridiplantae</taxon>
        <taxon>Streptophyta</taxon>
        <taxon>Embryophyta</taxon>
        <taxon>Tracheophyta</taxon>
        <taxon>Spermatophyta</taxon>
        <taxon>Magnoliopsida</taxon>
        <taxon>eudicotyledons</taxon>
        <taxon>Gunneridae</taxon>
        <taxon>Pentapetalae</taxon>
        <taxon>Caryophyllales</taxon>
        <taxon>Nepenthaceae</taxon>
        <taxon>Nepenthes</taxon>
    </lineage>
</organism>
<proteinExistence type="predicted"/>
<gene>
    <name evidence="1" type="ORF">Nepgr_006618</name>
</gene>
<protein>
    <submittedName>
        <fullName evidence="1">Uncharacterized protein</fullName>
    </submittedName>
</protein>
<evidence type="ECO:0000313" key="1">
    <source>
        <dbReference type="EMBL" id="GMH04778.1"/>
    </source>
</evidence>
<dbReference type="AlphaFoldDB" id="A0AAD3S5H6"/>
<comment type="caution">
    <text evidence="1">The sequence shown here is derived from an EMBL/GenBank/DDBJ whole genome shotgun (WGS) entry which is preliminary data.</text>
</comment>
<name>A0AAD3S5H6_NEPGR</name>
<dbReference type="Proteomes" id="UP001279734">
    <property type="component" value="Unassembled WGS sequence"/>
</dbReference>
<sequence>MTIGQDHQQTSPNHSLITEECAGVIFHPPRYKKLRTVQTRCEWRTGESSIALLPHHSNQQPRQGIANQPYDAYLSPTRAGACKCRSHKVQKHLFIHVSKGPVREIVRTKIQVLRPTKK</sequence>
<keyword evidence="2" id="KW-1185">Reference proteome</keyword>
<dbReference type="EMBL" id="BSYO01000005">
    <property type="protein sequence ID" value="GMH04778.1"/>
    <property type="molecule type" value="Genomic_DNA"/>
</dbReference>
<accession>A0AAD3S5H6</accession>
<reference evidence="1" key="1">
    <citation type="submission" date="2023-05" db="EMBL/GenBank/DDBJ databases">
        <title>Nepenthes gracilis genome sequencing.</title>
        <authorList>
            <person name="Fukushima K."/>
        </authorList>
    </citation>
    <scope>NUCLEOTIDE SEQUENCE</scope>
    <source>
        <strain evidence="1">SING2019-196</strain>
    </source>
</reference>
<evidence type="ECO:0000313" key="2">
    <source>
        <dbReference type="Proteomes" id="UP001279734"/>
    </source>
</evidence>